<accession>A0A538SEU7</accession>
<protein>
    <submittedName>
        <fullName evidence="2">GNAT family N-acetyltransferase</fullName>
    </submittedName>
</protein>
<gene>
    <name evidence="2" type="ORF">E6K71_03730</name>
</gene>
<dbReference type="Gene3D" id="3.40.630.30">
    <property type="match status" value="1"/>
</dbReference>
<dbReference type="CDD" id="cd04301">
    <property type="entry name" value="NAT_SF"/>
    <property type="match status" value="1"/>
</dbReference>
<evidence type="ECO:0000259" key="1">
    <source>
        <dbReference type="PROSITE" id="PS51186"/>
    </source>
</evidence>
<reference evidence="2 3" key="1">
    <citation type="journal article" date="2019" name="Nat. Microbiol.">
        <title>Mediterranean grassland soil C-N compound turnover is dependent on rainfall and depth, and is mediated by genomically divergent microorganisms.</title>
        <authorList>
            <person name="Diamond S."/>
            <person name="Andeer P.F."/>
            <person name="Li Z."/>
            <person name="Crits-Christoph A."/>
            <person name="Burstein D."/>
            <person name="Anantharaman K."/>
            <person name="Lane K.R."/>
            <person name="Thomas B.C."/>
            <person name="Pan C."/>
            <person name="Northen T.R."/>
            <person name="Banfield J.F."/>
        </authorList>
    </citation>
    <scope>NUCLEOTIDE SEQUENCE [LARGE SCALE GENOMIC DNA]</scope>
    <source>
        <strain evidence="2">WS_1</strain>
    </source>
</reference>
<dbReference type="InterPro" id="IPR053144">
    <property type="entry name" value="Acetyltransferase_Butenolide"/>
</dbReference>
<dbReference type="AlphaFoldDB" id="A0A538SEU7"/>
<keyword evidence="2" id="KW-0808">Transferase</keyword>
<dbReference type="InterPro" id="IPR000182">
    <property type="entry name" value="GNAT_dom"/>
</dbReference>
<dbReference type="EMBL" id="VBOR01000048">
    <property type="protein sequence ID" value="TMQ49896.1"/>
    <property type="molecule type" value="Genomic_DNA"/>
</dbReference>
<proteinExistence type="predicted"/>
<dbReference type="PANTHER" id="PTHR43233">
    <property type="entry name" value="FAMILY N-ACETYLTRANSFERASE, PUTATIVE (AFU_ORTHOLOGUE AFUA_6G03350)-RELATED"/>
    <property type="match status" value="1"/>
</dbReference>
<dbReference type="GO" id="GO:0016747">
    <property type="term" value="F:acyltransferase activity, transferring groups other than amino-acyl groups"/>
    <property type="evidence" value="ECO:0007669"/>
    <property type="project" value="InterPro"/>
</dbReference>
<organism evidence="2 3">
    <name type="scientific">Eiseniibacteriota bacterium</name>
    <dbReference type="NCBI Taxonomy" id="2212470"/>
    <lineage>
        <taxon>Bacteria</taxon>
        <taxon>Candidatus Eiseniibacteriota</taxon>
    </lineage>
</organism>
<sequence length="143" mass="16606">MPQLTNTPRTTMPIEITDDRARVDVRQLLELYKTAWWALERSGEGVERALQYSHPVVTAWDEGTLVGFTRVISDRTYRATIWDVIVRPSHQGRGIGARLVQYVLDHPDLATVTSFLLLTKDKHGFYERFGFRSERDMAMLLRR</sequence>
<dbReference type="Proteomes" id="UP000316292">
    <property type="component" value="Unassembled WGS sequence"/>
</dbReference>
<comment type="caution">
    <text evidence="2">The sequence shown here is derived from an EMBL/GenBank/DDBJ whole genome shotgun (WGS) entry which is preliminary data.</text>
</comment>
<dbReference type="PANTHER" id="PTHR43233:SF1">
    <property type="entry name" value="FAMILY N-ACETYLTRANSFERASE, PUTATIVE (AFU_ORTHOLOGUE AFUA_6G03350)-RELATED"/>
    <property type="match status" value="1"/>
</dbReference>
<dbReference type="SUPFAM" id="SSF55729">
    <property type="entry name" value="Acyl-CoA N-acyltransferases (Nat)"/>
    <property type="match status" value="1"/>
</dbReference>
<dbReference type="Pfam" id="PF00583">
    <property type="entry name" value="Acetyltransf_1"/>
    <property type="match status" value="1"/>
</dbReference>
<name>A0A538SEU7_UNCEI</name>
<dbReference type="PROSITE" id="PS51186">
    <property type="entry name" value="GNAT"/>
    <property type="match status" value="1"/>
</dbReference>
<feature type="domain" description="N-acetyltransferase" evidence="1">
    <location>
        <begin position="14"/>
        <end position="143"/>
    </location>
</feature>
<dbReference type="InterPro" id="IPR016181">
    <property type="entry name" value="Acyl_CoA_acyltransferase"/>
</dbReference>
<evidence type="ECO:0000313" key="3">
    <source>
        <dbReference type="Proteomes" id="UP000316292"/>
    </source>
</evidence>
<evidence type="ECO:0000313" key="2">
    <source>
        <dbReference type="EMBL" id="TMQ49896.1"/>
    </source>
</evidence>